<dbReference type="AlphaFoldDB" id="A0A2W4QN63"/>
<keyword evidence="1" id="KW-1133">Transmembrane helix</keyword>
<gene>
    <name evidence="2" type="ORF">DM484_25590</name>
</gene>
<feature type="transmembrane region" description="Helical" evidence="1">
    <location>
        <begin position="269"/>
        <end position="297"/>
    </location>
</feature>
<accession>A0A2W4QN63</accession>
<evidence type="ECO:0000313" key="2">
    <source>
        <dbReference type="EMBL" id="PZN71809.1"/>
    </source>
</evidence>
<evidence type="ECO:0000313" key="3">
    <source>
        <dbReference type="Proteomes" id="UP000249396"/>
    </source>
</evidence>
<sequence>MLLTILRILFLPVLIILSSPIVTAEGIANDSINSEEVFQRELEAASQGMKDAQQKGPLDIPLLDQAVLHLPNGYAYVPNPAAAKFMTAMGNRVDENFLGLILPEGVDANWAAALAFQKSGYIRDNDAKSWNVDDMLKSIKEGADETNKSRASRGIPELDVVGWAEPPNYDDINHRLVWALTVSSHGAPADDPLSVNYNTYALGREGFVNFNLVTGSKELEQRKPIAKSLLASLEFNQGKRYEDFNADTDPAAGFGLAALVGGALVAKKFGLFALVSVFIAKFGKIIAIAAAALFGIFGKRMGGKKGSGSMDA</sequence>
<protein>
    <submittedName>
        <fullName evidence="2">DUF2167 domain-containing protein</fullName>
    </submittedName>
</protein>
<dbReference type="EMBL" id="QJPH01000508">
    <property type="protein sequence ID" value="PZN71809.1"/>
    <property type="molecule type" value="Genomic_DNA"/>
</dbReference>
<reference evidence="2 3" key="1">
    <citation type="journal article" date="2018" name="Aquat. Microb. Ecol.">
        <title>Gammaproteobacterial methanotrophs dominate.</title>
        <authorList>
            <person name="Rissanen A.J."/>
            <person name="Saarenheimo J."/>
            <person name="Tiirola M."/>
            <person name="Peura S."/>
            <person name="Aalto S.L."/>
            <person name="Karvinen A."/>
            <person name="Nykanen H."/>
        </authorList>
    </citation>
    <scope>NUCLEOTIDE SEQUENCE [LARGE SCALE GENOMIC DNA]</scope>
    <source>
        <strain evidence="2">AMbin10</strain>
    </source>
</reference>
<evidence type="ECO:0000256" key="1">
    <source>
        <dbReference type="SAM" id="Phobius"/>
    </source>
</evidence>
<name>A0A2W4QN63_9GAMM</name>
<comment type="caution">
    <text evidence="2">The sequence shown here is derived from an EMBL/GenBank/DDBJ whole genome shotgun (WGS) entry which is preliminary data.</text>
</comment>
<dbReference type="Proteomes" id="UP000249396">
    <property type="component" value="Unassembled WGS sequence"/>
</dbReference>
<keyword evidence="1" id="KW-0812">Transmembrane</keyword>
<organism evidence="2 3">
    <name type="scientific">Candidatus Methylumidiphilus alinenensis</name>
    <dbReference type="NCBI Taxonomy" id="2202197"/>
    <lineage>
        <taxon>Bacteria</taxon>
        <taxon>Pseudomonadati</taxon>
        <taxon>Pseudomonadota</taxon>
        <taxon>Gammaproteobacteria</taxon>
        <taxon>Methylococcales</taxon>
        <taxon>Candidatus Methylumidiphilus</taxon>
    </lineage>
</organism>
<proteinExistence type="predicted"/>
<dbReference type="Pfam" id="PF09935">
    <property type="entry name" value="DUF2167"/>
    <property type="match status" value="1"/>
</dbReference>
<dbReference type="InterPro" id="IPR018682">
    <property type="entry name" value="DUF2167_membr"/>
</dbReference>
<keyword evidence="1" id="KW-0472">Membrane</keyword>